<dbReference type="InterPro" id="IPR023561">
    <property type="entry name" value="Carbonic_anhydrase_a-class"/>
</dbReference>
<protein>
    <submittedName>
        <fullName evidence="5">Carbonic anhydrase family protein</fullName>
    </submittedName>
</protein>
<keyword evidence="6" id="KW-1185">Reference proteome</keyword>
<evidence type="ECO:0000256" key="2">
    <source>
        <dbReference type="ARBA" id="ARBA00048348"/>
    </source>
</evidence>
<evidence type="ECO:0000259" key="4">
    <source>
        <dbReference type="PROSITE" id="PS51144"/>
    </source>
</evidence>
<gene>
    <name evidence="5" type="ORF">KCG44_06445</name>
</gene>
<dbReference type="Proteomes" id="UP000722336">
    <property type="component" value="Unassembled WGS sequence"/>
</dbReference>
<evidence type="ECO:0000313" key="6">
    <source>
        <dbReference type="Proteomes" id="UP000722336"/>
    </source>
</evidence>
<keyword evidence="3" id="KW-0732">Signal</keyword>
<dbReference type="InterPro" id="IPR001148">
    <property type="entry name" value="CA_dom"/>
</dbReference>
<feature type="signal peptide" evidence="3">
    <location>
        <begin position="1"/>
        <end position="27"/>
    </location>
</feature>
<comment type="caution">
    <text evidence="5">The sequence shown here is derived from an EMBL/GenBank/DDBJ whole genome shotgun (WGS) entry which is preliminary data.</text>
</comment>
<comment type="similarity">
    <text evidence="1">Belongs to the alpha-carbonic anhydrase family.</text>
</comment>
<dbReference type="PROSITE" id="PS51144">
    <property type="entry name" value="ALPHA_CA_2"/>
    <property type="match status" value="1"/>
</dbReference>
<evidence type="ECO:0000256" key="3">
    <source>
        <dbReference type="SAM" id="SignalP"/>
    </source>
</evidence>
<reference evidence="5 6" key="1">
    <citation type="submission" date="2021-04" db="EMBL/GenBank/DDBJ databases">
        <authorList>
            <person name="Pira H."/>
            <person name="Risdian C."/>
            <person name="Wink J."/>
        </authorList>
    </citation>
    <scope>NUCLEOTIDE SEQUENCE [LARGE SCALE GENOMIC DNA]</scope>
    <source>
        <strain evidence="5 6">WHA3</strain>
    </source>
</reference>
<proteinExistence type="inferred from homology"/>
<dbReference type="RefSeq" id="WP_218445059.1">
    <property type="nucleotide sequence ID" value="NZ_JAGSPA010000002.1"/>
</dbReference>
<dbReference type="PANTHER" id="PTHR18952">
    <property type="entry name" value="CARBONIC ANHYDRASE"/>
    <property type="match status" value="1"/>
</dbReference>
<sequence>MTTIPAFSKLALTPIALALAGAGAATAADWGYEGPAGPASWGDLSAEYEMCKIGRMQSPIDLAAANAQGDVHVSVAYDAGALTVLNNGHTVQANFDAGSTMTSGDMTFDLVQVHFHTPSEEAIAGKRYPMVGHFVHADSEGRLAVLGILFEEGAANAELQKIVDAAPADKTPAHTISGTMIDPNGMLPGDMGVYRFQGSLTTPPCSEGVNWHVVKQPVTASASQLAAMTDIMGNNARPLQPLHGRLVVAPAE</sequence>
<dbReference type="SMART" id="SM01057">
    <property type="entry name" value="Carb_anhydrase"/>
    <property type="match status" value="1"/>
</dbReference>
<name>A0ABS6SDD7_9SPHN</name>
<accession>A0ABS6SDD7</accession>
<feature type="chain" id="PRO_5045718446" evidence="3">
    <location>
        <begin position="28"/>
        <end position="252"/>
    </location>
</feature>
<organism evidence="5 6">
    <name type="scientific">Pacificimonas pallii</name>
    <dbReference type="NCBI Taxonomy" id="2827236"/>
    <lineage>
        <taxon>Bacteria</taxon>
        <taxon>Pseudomonadati</taxon>
        <taxon>Pseudomonadota</taxon>
        <taxon>Alphaproteobacteria</taxon>
        <taxon>Sphingomonadales</taxon>
        <taxon>Sphingosinicellaceae</taxon>
        <taxon>Pacificimonas</taxon>
    </lineage>
</organism>
<evidence type="ECO:0000256" key="1">
    <source>
        <dbReference type="ARBA" id="ARBA00010718"/>
    </source>
</evidence>
<dbReference type="Pfam" id="PF00194">
    <property type="entry name" value="Carb_anhydrase"/>
    <property type="match status" value="1"/>
</dbReference>
<evidence type="ECO:0000313" key="5">
    <source>
        <dbReference type="EMBL" id="MBV7256423.1"/>
    </source>
</evidence>
<comment type="catalytic activity">
    <reaction evidence="2">
        <text>hydrogencarbonate + H(+) = CO2 + H2O</text>
        <dbReference type="Rhea" id="RHEA:10748"/>
        <dbReference type="ChEBI" id="CHEBI:15377"/>
        <dbReference type="ChEBI" id="CHEBI:15378"/>
        <dbReference type="ChEBI" id="CHEBI:16526"/>
        <dbReference type="ChEBI" id="CHEBI:17544"/>
        <dbReference type="EC" id="4.2.1.1"/>
    </reaction>
</comment>
<dbReference type="CDD" id="cd03124">
    <property type="entry name" value="alpha_CA_prokaryotic_like"/>
    <property type="match status" value="1"/>
</dbReference>
<dbReference type="InterPro" id="IPR041891">
    <property type="entry name" value="Alpha_CA_prokaryot-like"/>
</dbReference>
<feature type="domain" description="Alpha-carbonic anhydrase" evidence="4">
    <location>
        <begin position="28"/>
        <end position="251"/>
    </location>
</feature>
<dbReference type="PANTHER" id="PTHR18952:SF265">
    <property type="entry name" value="CARBONIC ANHYDRASE"/>
    <property type="match status" value="1"/>
</dbReference>
<dbReference type="EMBL" id="JAGSPA010000002">
    <property type="protein sequence ID" value="MBV7256423.1"/>
    <property type="molecule type" value="Genomic_DNA"/>
</dbReference>